<keyword evidence="1" id="KW-0812">Transmembrane</keyword>
<feature type="domain" description="Protein-glutamine gamma-glutamyltransferase-like C-terminal" evidence="2">
    <location>
        <begin position="138"/>
        <end position="202"/>
    </location>
</feature>
<organism evidence="3 4">
    <name type="scientific">Lentibacillus kapialis</name>
    <dbReference type="NCBI Taxonomy" id="340214"/>
    <lineage>
        <taxon>Bacteria</taxon>
        <taxon>Bacillati</taxon>
        <taxon>Bacillota</taxon>
        <taxon>Bacilli</taxon>
        <taxon>Bacillales</taxon>
        <taxon>Bacillaceae</taxon>
        <taxon>Lentibacillus</taxon>
    </lineage>
</organism>
<dbReference type="InterPro" id="IPR025403">
    <property type="entry name" value="TgpA-like_C"/>
</dbReference>
<comment type="caution">
    <text evidence="3">The sequence shown here is derived from an EMBL/GenBank/DDBJ whole genome shotgun (WGS) entry which is preliminary data.</text>
</comment>
<evidence type="ECO:0000313" key="4">
    <source>
        <dbReference type="Proteomes" id="UP000658382"/>
    </source>
</evidence>
<keyword evidence="1" id="KW-0472">Membrane</keyword>
<evidence type="ECO:0000259" key="2">
    <source>
        <dbReference type="Pfam" id="PF13559"/>
    </source>
</evidence>
<reference evidence="3" key="1">
    <citation type="journal article" date="2014" name="Int. J. Syst. Evol. Microbiol.">
        <title>Complete genome sequence of Corynebacterium casei LMG S-19264T (=DSM 44701T), isolated from a smear-ripened cheese.</title>
        <authorList>
            <consortium name="US DOE Joint Genome Institute (JGI-PGF)"/>
            <person name="Walter F."/>
            <person name="Albersmeier A."/>
            <person name="Kalinowski J."/>
            <person name="Ruckert C."/>
        </authorList>
    </citation>
    <scope>NUCLEOTIDE SEQUENCE</scope>
    <source>
        <strain evidence="3">JCM 12580</strain>
    </source>
</reference>
<dbReference type="AlphaFoldDB" id="A0A917PW03"/>
<evidence type="ECO:0000313" key="3">
    <source>
        <dbReference type="EMBL" id="GGJ94540.1"/>
    </source>
</evidence>
<keyword evidence="4" id="KW-1185">Reference proteome</keyword>
<name>A0A917PW03_9BACI</name>
<accession>A0A917PW03</accession>
<gene>
    <name evidence="3" type="ORF">GCM10007063_16290</name>
</gene>
<proteinExistence type="predicted"/>
<feature type="transmembrane region" description="Helical" evidence="1">
    <location>
        <begin position="63"/>
        <end position="84"/>
    </location>
</feature>
<dbReference type="Pfam" id="PF13559">
    <property type="entry name" value="DUF4129"/>
    <property type="match status" value="1"/>
</dbReference>
<dbReference type="Proteomes" id="UP000658382">
    <property type="component" value="Unassembled WGS sequence"/>
</dbReference>
<dbReference type="EMBL" id="BMNQ01000018">
    <property type="protein sequence ID" value="GGJ94540.1"/>
    <property type="molecule type" value="Genomic_DNA"/>
</dbReference>
<reference evidence="3" key="2">
    <citation type="submission" date="2020-09" db="EMBL/GenBank/DDBJ databases">
        <authorList>
            <person name="Sun Q."/>
            <person name="Ohkuma M."/>
        </authorList>
    </citation>
    <scope>NUCLEOTIDE SEQUENCE</scope>
    <source>
        <strain evidence="3">JCM 12580</strain>
    </source>
</reference>
<keyword evidence="1" id="KW-1133">Transmembrane helix</keyword>
<evidence type="ECO:0000256" key="1">
    <source>
        <dbReference type="SAM" id="Phobius"/>
    </source>
</evidence>
<sequence>MVVIITKSDNARKQLRDILEQHDYQRYYEDNRSFLEVWWERLANWIGEQLAGVFSGFESSSGFADLVLILIIAAVLILSGIVVSQRIRHSRVNRGLAELQTLRSSHQNQWTYANHLQAARQQEDFGKCNEAARHIFLALLLYFHENEWLKIKTWKTNGEYLAELKHINKQLADSFYKLALVFDEMVYGERELKQDDYVHFRDEAMKWLNGGPQEFDKR</sequence>
<protein>
    <recommendedName>
        <fullName evidence="2">Protein-glutamine gamma-glutamyltransferase-like C-terminal domain-containing protein</fullName>
    </recommendedName>
</protein>